<accession>A0A285CWJ7</accession>
<dbReference type="OrthoDB" id="2353056at2"/>
<evidence type="ECO:0008006" key="3">
    <source>
        <dbReference type="Google" id="ProtNLM"/>
    </source>
</evidence>
<gene>
    <name evidence="1" type="ORF">SAMN05877753_105210</name>
</gene>
<organism evidence="1 2">
    <name type="scientific">Bacillus oleivorans</name>
    <dbReference type="NCBI Taxonomy" id="1448271"/>
    <lineage>
        <taxon>Bacteria</taxon>
        <taxon>Bacillati</taxon>
        <taxon>Bacillota</taxon>
        <taxon>Bacilli</taxon>
        <taxon>Bacillales</taxon>
        <taxon>Bacillaceae</taxon>
        <taxon>Bacillus</taxon>
    </lineage>
</organism>
<dbReference type="Proteomes" id="UP000219546">
    <property type="component" value="Unassembled WGS sequence"/>
</dbReference>
<protein>
    <recommendedName>
        <fullName evidence="3">Cytosolic protein</fullName>
    </recommendedName>
</protein>
<reference evidence="1 2" key="1">
    <citation type="submission" date="2017-08" db="EMBL/GenBank/DDBJ databases">
        <authorList>
            <person name="de Groot N.N."/>
        </authorList>
    </citation>
    <scope>NUCLEOTIDE SEQUENCE [LARGE SCALE GENOMIC DNA]</scope>
    <source>
        <strain evidence="1 2">JC228</strain>
    </source>
</reference>
<dbReference type="EMBL" id="OAOP01000005">
    <property type="protein sequence ID" value="SNX71448.1"/>
    <property type="molecule type" value="Genomic_DNA"/>
</dbReference>
<evidence type="ECO:0000313" key="2">
    <source>
        <dbReference type="Proteomes" id="UP000219546"/>
    </source>
</evidence>
<dbReference type="RefSeq" id="WP_097159017.1">
    <property type="nucleotide sequence ID" value="NZ_JBEPMQ010000004.1"/>
</dbReference>
<dbReference type="AlphaFoldDB" id="A0A285CWJ7"/>
<proteinExistence type="predicted"/>
<evidence type="ECO:0000313" key="1">
    <source>
        <dbReference type="EMBL" id="SNX71448.1"/>
    </source>
</evidence>
<keyword evidence="2" id="KW-1185">Reference proteome</keyword>
<name>A0A285CWJ7_9BACI</name>
<sequence>MGVMRSLIIRYQKQCETRDDHPDEQLQSHYYKAGFDKVFQTVEEWAKGRRDFTVESVSKEHGEIGIKLSKPDSLLVITVVSPRPFQTAVDFMISTDKSSIAGMYPTLKQLINGYYQELDRLLPYIGKKS</sequence>